<accession>A0ABV2QGU3</accession>
<protein>
    <submittedName>
        <fullName evidence="1">Uncharacterized protein</fullName>
    </submittedName>
</protein>
<name>A0ABV2QGU3_9BURK</name>
<dbReference type="EMBL" id="JBEPSH010000015">
    <property type="protein sequence ID" value="MET4580271.1"/>
    <property type="molecule type" value="Genomic_DNA"/>
</dbReference>
<gene>
    <name evidence="1" type="ORF">ABIE13_005411</name>
</gene>
<reference evidence="1 2" key="1">
    <citation type="submission" date="2024-06" db="EMBL/GenBank/DDBJ databases">
        <title>Sorghum-associated microbial communities from plants grown in Nebraska, USA.</title>
        <authorList>
            <person name="Schachtman D."/>
        </authorList>
    </citation>
    <scope>NUCLEOTIDE SEQUENCE [LARGE SCALE GENOMIC DNA]</scope>
    <source>
        <strain evidence="1 2">2709</strain>
    </source>
</reference>
<evidence type="ECO:0000313" key="2">
    <source>
        <dbReference type="Proteomes" id="UP001549320"/>
    </source>
</evidence>
<organism evidence="1 2">
    <name type="scientific">Ottowia thiooxydans</name>
    <dbReference type="NCBI Taxonomy" id="219182"/>
    <lineage>
        <taxon>Bacteria</taxon>
        <taxon>Pseudomonadati</taxon>
        <taxon>Pseudomonadota</taxon>
        <taxon>Betaproteobacteria</taxon>
        <taxon>Burkholderiales</taxon>
        <taxon>Comamonadaceae</taxon>
        <taxon>Ottowia</taxon>
    </lineage>
</organism>
<proteinExistence type="predicted"/>
<dbReference type="Proteomes" id="UP001549320">
    <property type="component" value="Unassembled WGS sequence"/>
</dbReference>
<keyword evidence="2" id="KW-1185">Reference proteome</keyword>
<comment type="caution">
    <text evidence="1">The sequence shown here is derived from an EMBL/GenBank/DDBJ whole genome shotgun (WGS) entry which is preliminary data.</text>
</comment>
<evidence type="ECO:0000313" key="1">
    <source>
        <dbReference type="EMBL" id="MET4580271.1"/>
    </source>
</evidence>
<sequence>MAEIVTEAGATTGIRGELTWTLADSPELNTRVAYPIQTCTCRFFLPVCLVLYEISAENLLVTY</sequence>